<evidence type="ECO:0000313" key="3">
    <source>
        <dbReference type="EMBL" id="QHT22836.1"/>
    </source>
</evidence>
<dbReference type="Pfam" id="PF02493">
    <property type="entry name" value="MORN"/>
    <property type="match status" value="2"/>
</dbReference>
<feature type="compositionally biased region" description="Polar residues" evidence="2">
    <location>
        <begin position="84"/>
        <end position="93"/>
    </location>
</feature>
<dbReference type="PANTHER" id="PTHR23084:SF263">
    <property type="entry name" value="MORN REPEAT-CONTAINING PROTEIN 1"/>
    <property type="match status" value="1"/>
</dbReference>
<evidence type="ECO:0000256" key="2">
    <source>
        <dbReference type="SAM" id="MobiDB-lite"/>
    </source>
</evidence>
<dbReference type="InterPro" id="IPR003409">
    <property type="entry name" value="MORN"/>
</dbReference>
<feature type="region of interest" description="Disordered" evidence="2">
    <location>
        <begin position="1"/>
        <end position="24"/>
    </location>
</feature>
<protein>
    <submittedName>
        <fullName evidence="3">Uncharacterized protein</fullName>
    </submittedName>
</protein>
<dbReference type="SMART" id="SM00698">
    <property type="entry name" value="MORN"/>
    <property type="match status" value="2"/>
</dbReference>
<reference evidence="3" key="1">
    <citation type="journal article" date="2020" name="Nature">
        <title>Giant virus diversity and host interactions through global metagenomics.</title>
        <authorList>
            <person name="Schulz F."/>
            <person name="Roux S."/>
            <person name="Paez-Espino D."/>
            <person name="Jungbluth S."/>
            <person name="Walsh D.A."/>
            <person name="Denef V.J."/>
            <person name="McMahon K.D."/>
            <person name="Konstantinidis K.T."/>
            <person name="Eloe-Fadrosh E.A."/>
            <person name="Kyrpides N.C."/>
            <person name="Woyke T."/>
        </authorList>
    </citation>
    <scope>NUCLEOTIDE SEQUENCE</scope>
    <source>
        <strain evidence="3">GVMAG-M-3300023179-114</strain>
    </source>
</reference>
<evidence type="ECO:0000256" key="1">
    <source>
        <dbReference type="ARBA" id="ARBA00022737"/>
    </source>
</evidence>
<dbReference type="AlphaFoldDB" id="A0A6C0E129"/>
<dbReference type="PANTHER" id="PTHR23084">
    <property type="entry name" value="PHOSPHATIDYLINOSITOL-4-PHOSPHATE 5-KINASE RELATED"/>
    <property type="match status" value="1"/>
</dbReference>
<dbReference type="EMBL" id="MN739721">
    <property type="protein sequence ID" value="QHT22836.1"/>
    <property type="molecule type" value="Genomic_DNA"/>
</dbReference>
<organism evidence="3">
    <name type="scientific">viral metagenome</name>
    <dbReference type="NCBI Taxonomy" id="1070528"/>
    <lineage>
        <taxon>unclassified sequences</taxon>
        <taxon>metagenomes</taxon>
        <taxon>organismal metagenomes</taxon>
    </lineage>
</organism>
<name>A0A6C0E129_9ZZZZ</name>
<proteinExistence type="predicted"/>
<feature type="compositionally biased region" description="Basic residues" evidence="2">
    <location>
        <begin position="1"/>
        <end position="21"/>
    </location>
</feature>
<feature type="region of interest" description="Disordered" evidence="2">
    <location>
        <begin position="73"/>
        <end position="93"/>
    </location>
</feature>
<dbReference type="Gene3D" id="2.20.110.10">
    <property type="entry name" value="Histone H3 K4-specific methyltransferase SET7/9 N-terminal domain"/>
    <property type="match status" value="1"/>
</dbReference>
<sequence>MSNTKKRSKQSKTFRKRKLRRGGTFVAKLRGKTRRAPTPERERLIRQTVNPNGSRFSRSGRTYVESFERTNVITPPRPTREKPSTPTWQDNGLMTDNAYGPSKQGLYAGPSIKYGSRPAIPHGKDGVIVYPTGDTYTGDFVKGKRQGTGRLTIKEGPTYEGDWKDDKFSEFVEWKKSTHQPLRKVEPKIHV</sequence>
<keyword evidence="1" id="KW-0677">Repeat</keyword>
<dbReference type="SUPFAM" id="SSF82185">
    <property type="entry name" value="Histone H3 K4-specific methyltransferase SET7/9 N-terminal domain"/>
    <property type="match status" value="1"/>
</dbReference>
<accession>A0A6C0E129</accession>